<feature type="transmembrane region" description="Helical" evidence="9">
    <location>
        <begin position="29"/>
        <end position="48"/>
    </location>
</feature>
<dbReference type="GO" id="GO:0005789">
    <property type="term" value="C:endoplasmic reticulum membrane"/>
    <property type="evidence" value="ECO:0007669"/>
    <property type="project" value="UniProtKB-SubCell"/>
</dbReference>
<comment type="subcellular location">
    <subcellularLocation>
        <location evidence="2">Endoplasmic reticulum membrane</location>
        <topology evidence="2">Multi-pass membrane protein</topology>
    </subcellularLocation>
</comment>
<dbReference type="OrthoDB" id="6418713at2759"/>
<feature type="region of interest" description="Disordered" evidence="8">
    <location>
        <begin position="1"/>
        <end position="24"/>
    </location>
</feature>
<comment type="subunit">
    <text evidence="4">Homooligomer.</text>
</comment>
<dbReference type="InterPro" id="IPR050186">
    <property type="entry name" value="TPT_transporter"/>
</dbReference>
<evidence type="ECO:0000259" key="10">
    <source>
        <dbReference type="Pfam" id="PF03151"/>
    </source>
</evidence>
<keyword evidence="7 9" id="KW-0472">Membrane</keyword>
<comment type="function">
    <text evidence="1">Involved in the import of GDP-mannose from the cytoplasm into the Golgi lumen.</text>
</comment>
<evidence type="ECO:0000256" key="2">
    <source>
        <dbReference type="ARBA" id="ARBA00004477"/>
    </source>
</evidence>
<name>R8BGE7_PHAM7</name>
<dbReference type="eggNOG" id="KOG1441">
    <property type="taxonomic scope" value="Eukaryota"/>
</dbReference>
<dbReference type="PANTHER" id="PTHR11132">
    <property type="entry name" value="SOLUTE CARRIER FAMILY 35"/>
    <property type="match status" value="1"/>
</dbReference>
<feature type="transmembrane region" description="Helical" evidence="9">
    <location>
        <begin position="179"/>
        <end position="197"/>
    </location>
</feature>
<dbReference type="AlphaFoldDB" id="R8BGE7"/>
<dbReference type="HOGENOM" id="CLU_022332_0_0_1"/>
<feature type="transmembrane region" description="Helical" evidence="9">
    <location>
        <begin position="350"/>
        <end position="368"/>
    </location>
</feature>
<organism evidence="11 12">
    <name type="scientific">Phaeoacremonium minimum (strain UCR-PA7)</name>
    <name type="common">Esca disease fungus</name>
    <name type="synonym">Togninia minima</name>
    <dbReference type="NCBI Taxonomy" id="1286976"/>
    <lineage>
        <taxon>Eukaryota</taxon>
        <taxon>Fungi</taxon>
        <taxon>Dikarya</taxon>
        <taxon>Ascomycota</taxon>
        <taxon>Pezizomycotina</taxon>
        <taxon>Sordariomycetes</taxon>
        <taxon>Sordariomycetidae</taxon>
        <taxon>Togniniales</taxon>
        <taxon>Togniniaceae</taxon>
        <taxon>Phaeoacremonium</taxon>
    </lineage>
</organism>
<feature type="transmembrane region" description="Helical" evidence="9">
    <location>
        <begin position="99"/>
        <end position="124"/>
    </location>
</feature>
<dbReference type="Pfam" id="PF03151">
    <property type="entry name" value="TPT"/>
    <property type="match status" value="1"/>
</dbReference>
<evidence type="ECO:0000313" key="12">
    <source>
        <dbReference type="Proteomes" id="UP000014074"/>
    </source>
</evidence>
<feature type="transmembrane region" description="Helical" evidence="9">
    <location>
        <begin position="156"/>
        <end position="172"/>
    </location>
</feature>
<feature type="transmembrane region" description="Helical" evidence="9">
    <location>
        <begin position="217"/>
        <end position="234"/>
    </location>
</feature>
<dbReference type="GeneID" id="19326743"/>
<keyword evidence="5 9" id="KW-0812">Transmembrane</keyword>
<reference evidence="12" key="1">
    <citation type="journal article" date="2013" name="Genome Announc.">
        <title>Draft genome sequence of the ascomycete Phaeoacremonium aleophilum strain UCR-PA7, a causal agent of the esca disease complex in grapevines.</title>
        <authorList>
            <person name="Blanco-Ulate B."/>
            <person name="Rolshausen P."/>
            <person name="Cantu D."/>
        </authorList>
    </citation>
    <scope>NUCLEOTIDE SEQUENCE [LARGE SCALE GENOMIC DNA]</scope>
    <source>
        <strain evidence="12">UCR-PA7</strain>
    </source>
</reference>
<comment type="similarity">
    <text evidence="3">Belongs to the TPT transporter family. SLC35D subfamily.</text>
</comment>
<evidence type="ECO:0000256" key="7">
    <source>
        <dbReference type="ARBA" id="ARBA00023136"/>
    </source>
</evidence>
<gene>
    <name evidence="11" type="ORF">UCRPA7_6119</name>
</gene>
<protein>
    <submittedName>
        <fullName evidence="11">Putative duf250 domain membrane protein</fullName>
    </submittedName>
</protein>
<evidence type="ECO:0000256" key="5">
    <source>
        <dbReference type="ARBA" id="ARBA00022692"/>
    </source>
</evidence>
<dbReference type="EMBL" id="KB933218">
    <property type="protein sequence ID" value="EON98364.1"/>
    <property type="molecule type" value="Genomic_DNA"/>
</dbReference>
<evidence type="ECO:0000256" key="9">
    <source>
        <dbReference type="SAM" id="Phobius"/>
    </source>
</evidence>
<keyword evidence="6 9" id="KW-1133">Transmembrane helix</keyword>
<feature type="transmembrane region" description="Helical" evidence="9">
    <location>
        <begin position="60"/>
        <end position="79"/>
    </location>
</feature>
<accession>R8BGE7</accession>
<dbReference type="InterPro" id="IPR004853">
    <property type="entry name" value="Sugar_P_trans_dom"/>
</dbReference>
<dbReference type="RefSeq" id="XP_007916851.1">
    <property type="nucleotide sequence ID" value="XM_007918660.1"/>
</dbReference>
<feature type="domain" description="Sugar phosphate transporter" evidence="10">
    <location>
        <begin position="32"/>
        <end position="319"/>
    </location>
</feature>
<dbReference type="Proteomes" id="UP000014074">
    <property type="component" value="Unassembled WGS sequence"/>
</dbReference>
<proteinExistence type="inferred from homology"/>
<dbReference type="KEGG" id="tmn:UCRPA7_6119"/>
<evidence type="ECO:0000256" key="4">
    <source>
        <dbReference type="ARBA" id="ARBA00011182"/>
    </source>
</evidence>
<evidence type="ECO:0000256" key="1">
    <source>
        <dbReference type="ARBA" id="ARBA00003420"/>
    </source>
</evidence>
<evidence type="ECO:0000256" key="6">
    <source>
        <dbReference type="ARBA" id="ARBA00022989"/>
    </source>
</evidence>
<feature type="transmembrane region" description="Helical" evidence="9">
    <location>
        <begin position="276"/>
        <end position="297"/>
    </location>
</feature>
<keyword evidence="12" id="KW-1185">Reference proteome</keyword>
<evidence type="ECO:0000313" key="11">
    <source>
        <dbReference type="EMBL" id="EON98364.1"/>
    </source>
</evidence>
<evidence type="ECO:0000256" key="3">
    <source>
        <dbReference type="ARBA" id="ARBA00010425"/>
    </source>
</evidence>
<sequence>MAVTTEQDERKLEAGGVATPPPPPPSNGIHPALYIALWIAVSSGVILFNKWILATAKFDFPLFLTTWHMVFATAMTQILARVTTTLDSRHNVPMDGKTYLRAIVPIGVMFSFSLICGNLAYLYLSVSFIQMLKATNAVATLIATWAFGMAAPSMKVLANVSLIVIGVAIASFGELKFELFGFLIQITGIVAEALRLVMVQRLLSSAEFKMDPLVSVYYYAPACAVINGFFTLLIEAPRMGLSDILAVGVFTLIANAFVAFLLNVSVVLLIGKTSAVVLTMSGVLKDILLVVASMVIFGDPVTGQQYFGYGIALGGLVYYKLGAEKIQALTTDARLQIAEARRNHPARVKMVVACVLLGLVTLVILGGWRNLPDTTLATPTA</sequence>
<evidence type="ECO:0000256" key="8">
    <source>
        <dbReference type="SAM" id="MobiDB-lite"/>
    </source>
</evidence>
<feature type="transmembrane region" description="Helical" evidence="9">
    <location>
        <begin position="246"/>
        <end position="270"/>
    </location>
</feature>